<reference evidence="2 3" key="1">
    <citation type="submission" date="2019-07" db="EMBL/GenBank/DDBJ databases">
        <title>Lentzea xizangensis sp. nov., isolated from Qinghai-Tibetan Plateau Soils.</title>
        <authorList>
            <person name="Huang J."/>
        </authorList>
    </citation>
    <scope>NUCLEOTIDE SEQUENCE [LARGE SCALE GENOMIC DNA]</scope>
    <source>
        <strain evidence="2 3">FXJ1.1311</strain>
    </source>
</reference>
<feature type="domain" description="Metallo-beta-lactamase" evidence="1">
    <location>
        <begin position="80"/>
        <end position="252"/>
    </location>
</feature>
<dbReference type="Proteomes" id="UP000316639">
    <property type="component" value="Unassembled WGS sequence"/>
</dbReference>
<accession>A0A563EEQ4</accession>
<keyword evidence="3" id="KW-1185">Reference proteome</keyword>
<name>A0A563EEQ4_9PSEU</name>
<comment type="caution">
    <text evidence="2">The sequence shown here is derived from an EMBL/GenBank/DDBJ whole genome shotgun (WGS) entry which is preliminary data.</text>
</comment>
<sequence>MTDEDPRGIARRKLLQYTAVGAAMPALLGGPLARAALAATDDGLPDYLPVPAGAHGPNVNELGYYVGRIKGNLYWITDSNFQCMFLTTRTGVVLVDAPPSIGGNLQRAIDEVTRANGRPNRVTHLVYSHFHADHIGGAGLFPKAERIAHTETRRLLKALRDPRRPLPTVTFDDQYILEVGGERLELRYHGPNHSPDNIFIWAPNQETLMVVDVVFPGWTPFLDLAVAEDVPAWVRAHDTVLKYPWKTLVGGHKGRLGVRADAELQRGYVHDLETSARAALAGVDFTPFYMRYAAVDGNMWATMNEYLKATARVTLDSVVAKYAGKLAAVDVFAPSHAMAMVMSLRLDLGVDSPGGGTIHP</sequence>
<dbReference type="SUPFAM" id="SSF56281">
    <property type="entry name" value="Metallo-hydrolase/oxidoreductase"/>
    <property type="match status" value="1"/>
</dbReference>
<dbReference type="PROSITE" id="PS51318">
    <property type="entry name" value="TAT"/>
    <property type="match status" value="1"/>
</dbReference>
<dbReference type="AlphaFoldDB" id="A0A563EEQ4"/>
<protein>
    <submittedName>
        <fullName evidence="2">MBL fold metallo-hydrolase</fullName>
    </submittedName>
</protein>
<dbReference type="Pfam" id="PF00753">
    <property type="entry name" value="Lactamase_B"/>
    <property type="match status" value="1"/>
</dbReference>
<dbReference type="Gene3D" id="3.60.15.10">
    <property type="entry name" value="Ribonuclease Z/Hydroxyacylglutathione hydrolase-like"/>
    <property type="match status" value="1"/>
</dbReference>
<dbReference type="PANTHER" id="PTHR42951:SF4">
    <property type="entry name" value="ACYL-COENZYME A THIOESTERASE MBLAC2"/>
    <property type="match status" value="1"/>
</dbReference>
<dbReference type="InterPro" id="IPR050855">
    <property type="entry name" value="NDM-1-like"/>
</dbReference>
<keyword evidence="2" id="KW-0378">Hydrolase</keyword>
<proteinExistence type="predicted"/>
<dbReference type="InterPro" id="IPR001279">
    <property type="entry name" value="Metallo-B-lactamas"/>
</dbReference>
<dbReference type="InterPro" id="IPR006311">
    <property type="entry name" value="TAT_signal"/>
</dbReference>
<dbReference type="InterPro" id="IPR036866">
    <property type="entry name" value="RibonucZ/Hydroxyglut_hydro"/>
</dbReference>
<gene>
    <name evidence="2" type="ORF">FKR81_42655</name>
</gene>
<organism evidence="2 3">
    <name type="scientific">Lentzea tibetensis</name>
    <dbReference type="NCBI Taxonomy" id="2591470"/>
    <lineage>
        <taxon>Bacteria</taxon>
        <taxon>Bacillati</taxon>
        <taxon>Actinomycetota</taxon>
        <taxon>Actinomycetes</taxon>
        <taxon>Pseudonocardiales</taxon>
        <taxon>Pseudonocardiaceae</taxon>
        <taxon>Lentzea</taxon>
    </lineage>
</organism>
<dbReference type="SMART" id="SM00849">
    <property type="entry name" value="Lactamase_B"/>
    <property type="match status" value="1"/>
</dbReference>
<evidence type="ECO:0000313" key="2">
    <source>
        <dbReference type="EMBL" id="TWP43309.1"/>
    </source>
</evidence>
<dbReference type="OrthoDB" id="5240502at2"/>
<evidence type="ECO:0000259" key="1">
    <source>
        <dbReference type="SMART" id="SM00849"/>
    </source>
</evidence>
<evidence type="ECO:0000313" key="3">
    <source>
        <dbReference type="Proteomes" id="UP000316639"/>
    </source>
</evidence>
<dbReference type="EMBL" id="VOBR01000068">
    <property type="protein sequence ID" value="TWP43309.1"/>
    <property type="molecule type" value="Genomic_DNA"/>
</dbReference>
<dbReference type="GO" id="GO:0016787">
    <property type="term" value="F:hydrolase activity"/>
    <property type="evidence" value="ECO:0007669"/>
    <property type="project" value="UniProtKB-KW"/>
</dbReference>
<dbReference type="CDD" id="cd16276">
    <property type="entry name" value="metallo-hydrolase-like_MBL-fold"/>
    <property type="match status" value="1"/>
</dbReference>
<dbReference type="PANTHER" id="PTHR42951">
    <property type="entry name" value="METALLO-BETA-LACTAMASE DOMAIN-CONTAINING"/>
    <property type="match status" value="1"/>
</dbReference>
<dbReference type="RefSeq" id="WP_146361255.1">
    <property type="nucleotide sequence ID" value="NZ_VOBR01000068.1"/>
</dbReference>